<evidence type="ECO:0000313" key="1">
    <source>
        <dbReference type="EMBL" id="AWM12443.1"/>
    </source>
</evidence>
<proteinExistence type="predicted"/>
<name>A0A2U8QQV5_9FLAO</name>
<evidence type="ECO:0000313" key="2">
    <source>
        <dbReference type="Proteomes" id="UP000245429"/>
    </source>
</evidence>
<dbReference type="RefSeq" id="WP_109567852.1">
    <property type="nucleotide sequence ID" value="NZ_CP029463.1"/>
</dbReference>
<reference evidence="1 2" key="1">
    <citation type="submission" date="2018-05" db="EMBL/GenBank/DDBJ databases">
        <title>Flavobacterium sp. MEBiC07310.</title>
        <authorList>
            <person name="Baek K."/>
        </authorList>
    </citation>
    <scope>NUCLEOTIDE SEQUENCE [LARGE SCALE GENOMIC DNA]</scope>
    <source>
        <strain evidence="1 2">MEBiC07310</strain>
    </source>
</reference>
<gene>
    <name evidence="1" type="ORF">DI487_00150</name>
</gene>
<accession>A0A2U8QQV5</accession>
<organism evidence="1 2">
    <name type="scientific">Flavobacterium sediminis</name>
    <dbReference type="NCBI Taxonomy" id="2201181"/>
    <lineage>
        <taxon>Bacteria</taxon>
        <taxon>Pseudomonadati</taxon>
        <taxon>Bacteroidota</taxon>
        <taxon>Flavobacteriia</taxon>
        <taxon>Flavobacteriales</taxon>
        <taxon>Flavobacteriaceae</taxon>
        <taxon>Flavobacterium</taxon>
    </lineage>
</organism>
<dbReference type="KEGG" id="fse:DI487_00150"/>
<dbReference type="Proteomes" id="UP000245429">
    <property type="component" value="Chromosome"/>
</dbReference>
<sequence length="233" mass="27645">MPNLISNIDTSEYYHPDIRRYYDFEELEINVPNFKLFHFEGLDKETEMHLYLLTDSEEENLAILRLIAVNLHGNIYYQICKSYSIVEQKGYGETLYNLCFNIHNGNLLSDYINTLPGSYNLWKKILRKNPNAIRFDVKNNRKFPIDLDDEFLIWGVPDSFLEVISQTQWEAVIFENEYDDLDYGESEDAFESSFIDYLSENDKIERTLLSDYIVEALKNKRQIKDRSNILILM</sequence>
<keyword evidence="2" id="KW-1185">Reference proteome</keyword>
<dbReference type="AlphaFoldDB" id="A0A2U8QQV5"/>
<dbReference type="OrthoDB" id="1374226at2"/>
<dbReference type="EMBL" id="CP029463">
    <property type="protein sequence ID" value="AWM12443.1"/>
    <property type="molecule type" value="Genomic_DNA"/>
</dbReference>
<protein>
    <submittedName>
        <fullName evidence="1">Uncharacterized protein</fullName>
    </submittedName>
</protein>